<reference evidence="2 3" key="1">
    <citation type="submission" date="2024-01" db="EMBL/GenBank/DDBJ databases">
        <title>A draft genome for the cacao thread blight pathogen Marasmiellus scandens.</title>
        <authorList>
            <person name="Baruah I.K."/>
            <person name="Leung J."/>
            <person name="Bukari Y."/>
            <person name="Amoako-Attah I."/>
            <person name="Meinhardt L.W."/>
            <person name="Bailey B.A."/>
            <person name="Cohen S.P."/>
        </authorList>
    </citation>
    <scope>NUCLEOTIDE SEQUENCE [LARGE SCALE GENOMIC DNA]</scope>
    <source>
        <strain evidence="2 3">GH-19</strain>
    </source>
</reference>
<dbReference type="EMBL" id="JBANRG010000015">
    <property type="protein sequence ID" value="KAK7460608.1"/>
    <property type="molecule type" value="Genomic_DNA"/>
</dbReference>
<evidence type="ECO:0000313" key="3">
    <source>
        <dbReference type="Proteomes" id="UP001498398"/>
    </source>
</evidence>
<feature type="compositionally biased region" description="Basic and acidic residues" evidence="1">
    <location>
        <begin position="67"/>
        <end position="106"/>
    </location>
</feature>
<dbReference type="Proteomes" id="UP001498398">
    <property type="component" value="Unassembled WGS sequence"/>
</dbReference>
<evidence type="ECO:0000256" key="1">
    <source>
        <dbReference type="SAM" id="MobiDB-lite"/>
    </source>
</evidence>
<protein>
    <submittedName>
        <fullName evidence="2">Uncharacterized protein</fullName>
    </submittedName>
</protein>
<sequence length="135" mass="16400">MDWLQYDPALEPCPDYNDELFCTIRAALIADPNLGEITNEEQATQHLKDTWATNNAARQTRWLQQTEEDREREEQRRQQEEENHRLLEEEERKKEEERKSQKEKSHTLLISKMTSQLFETFQELFHYFLGFFHPK</sequence>
<gene>
    <name evidence="2" type="ORF">VKT23_009328</name>
</gene>
<accession>A0ABR1JJ94</accession>
<keyword evidence="3" id="KW-1185">Reference proteome</keyword>
<feature type="region of interest" description="Disordered" evidence="1">
    <location>
        <begin position="63"/>
        <end position="106"/>
    </location>
</feature>
<organism evidence="2 3">
    <name type="scientific">Marasmiellus scandens</name>
    <dbReference type="NCBI Taxonomy" id="2682957"/>
    <lineage>
        <taxon>Eukaryota</taxon>
        <taxon>Fungi</taxon>
        <taxon>Dikarya</taxon>
        <taxon>Basidiomycota</taxon>
        <taxon>Agaricomycotina</taxon>
        <taxon>Agaricomycetes</taxon>
        <taxon>Agaricomycetidae</taxon>
        <taxon>Agaricales</taxon>
        <taxon>Marasmiineae</taxon>
        <taxon>Omphalotaceae</taxon>
        <taxon>Marasmiellus</taxon>
    </lineage>
</organism>
<proteinExistence type="predicted"/>
<name>A0ABR1JJ94_9AGAR</name>
<evidence type="ECO:0000313" key="2">
    <source>
        <dbReference type="EMBL" id="KAK7460608.1"/>
    </source>
</evidence>
<comment type="caution">
    <text evidence="2">The sequence shown here is derived from an EMBL/GenBank/DDBJ whole genome shotgun (WGS) entry which is preliminary data.</text>
</comment>